<dbReference type="PROSITE" id="PS01054">
    <property type="entry name" value="TRANSALDOLASE_1"/>
    <property type="match status" value="1"/>
</dbReference>
<comment type="subcellular location">
    <subcellularLocation>
        <location evidence="2 11">Cytoplasm</location>
    </subcellularLocation>
</comment>
<evidence type="ECO:0000256" key="5">
    <source>
        <dbReference type="ARBA" id="ARBA00013151"/>
    </source>
</evidence>
<dbReference type="InterPro" id="IPR001585">
    <property type="entry name" value="TAL/FSA"/>
</dbReference>
<feature type="active site" description="Schiff-base intermediate with substrate" evidence="11">
    <location>
        <position position="156"/>
    </location>
</feature>
<organism evidence="12 13">
    <name type="scientific">Georgenia faecalis</name>
    <dbReference type="NCBI Taxonomy" id="2483799"/>
    <lineage>
        <taxon>Bacteria</taxon>
        <taxon>Bacillati</taxon>
        <taxon>Actinomycetota</taxon>
        <taxon>Actinomycetes</taxon>
        <taxon>Micrococcales</taxon>
        <taxon>Bogoriellaceae</taxon>
        <taxon>Georgenia</taxon>
    </lineage>
</organism>
<protein>
    <recommendedName>
        <fullName evidence="5 11">Transaldolase</fullName>
        <ecNumber evidence="5 11">2.2.1.2</ecNumber>
    </recommendedName>
</protein>
<evidence type="ECO:0000256" key="4">
    <source>
        <dbReference type="ARBA" id="ARBA00008426"/>
    </source>
</evidence>
<keyword evidence="7 11" id="KW-0808">Transferase</keyword>
<evidence type="ECO:0000256" key="8">
    <source>
        <dbReference type="ARBA" id="ARBA00023126"/>
    </source>
</evidence>
<evidence type="ECO:0000256" key="1">
    <source>
        <dbReference type="ARBA" id="ARBA00003518"/>
    </source>
</evidence>
<dbReference type="EC" id="2.2.1.2" evidence="5 11"/>
<dbReference type="InterPro" id="IPR004732">
    <property type="entry name" value="Transaldolase_2"/>
</dbReference>
<gene>
    <name evidence="11 12" type="primary">tal</name>
    <name evidence="12" type="ORF">ACFO3F_09360</name>
</gene>
<dbReference type="NCBIfam" id="TIGR00876">
    <property type="entry name" value="tal_mycobact"/>
    <property type="match status" value="1"/>
</dbReference>
<comment type="catalytic activity">
    <reaction evidence="10 11">
        <text>D-sedoheptulose 7-phosphate + D-glyceraldehyde 3-phosphate = D-erythrose 4-phosphate + beta-D-fructose 6-phosphate</text>
        <dbReference type="Rhea" id="RHEA:17053"/>
        <dbReference type="ChEBI" id="CHEBI:16897"/>
        <dbReference type="ChEBI" id="CHEBI:57483"/>
        <dbReference type="ChEBI" id="CHEBI:57634"/>
        <dbReference type="ChEBI" id="CHEBI:59776"/>
        <dbReference type="EC" id="2.2.1.2"/>
    </reaction>
</comment>
<reference evidence="13" key="1">
    <citation type="journal article" date="2019" name="Int. J. Syst. Evol. Microbiol.">
        <title>The Global Catalogue of Microorganisms (GCM) 10K type strain sequencing project: providing services to taxonomists for standard genome sequencing and annotation.</title>
        <authorList>
            <consortium name="The Broad Institute Genomics Platform"/>
            <consortium name="The Broad Institute Genome Sequencing Center for Infectious Disease"/>
            <person name="Wu L."/>
            <person name="Ma J."/>
        </authorList>
    </citation>
    <scope>NUCLEOTIDE SEQUENCE [LARGE SCALE GENOMIC DNA]</scope>
    <source>
        <strain evidence="13">JCM 3369</strain>
    </source>
</reference>
<dbReference type="CDD" id="cd00955">
    <property type="entry name" value="Transaldolase_like"/>
    <property type="match status" value="1"/>
</dbReference>
<dbReference type="Gene3D" id="3.20.20.70">
    <property type="entry name" value="Aldolase class I"/>
    <property type="match status" value="1"/>
</dbReference>
<dbReference type="Pfam" id="PF00923">
    <property type="entry name" value="TAL_FSA"/>
    <property type="match status" value="1"/>
</dbReference>
<dbReference type="PIRSF" id="PIRSF036915">
    <property type="entry name" value="Trnald_Bac_Plnt"/>
    <property type="match status" value="1"/>
</dbReference>
<evidence type="ECO:0000256" key="6">
    <source>
        <dbReference type="ARBA" id="ARBA00022490"/>
    </source>
</evidence>
<dbReference type="RefSeq" id="WP_122825496.1">
    <property type="nucleotide sequence ID" value="NZ_CP033325.1"/>
</dbReference>
<evidence type="ECO:0000313" key="13">
    <source>
        <dbReference type="Proteomes" id="UP001595955"/>
    </source>
</evidence>
<evidence type="ECO:0000256" key="3">
    <source>
        <dbReference type="ARBA" id="ARBA00004857"/>
    </source>
</evidence>
<dbReference type="InterPro" id="IPR013785">
    <property type="entry name" value="Aldolase_TIM"/>
</dbReference>
<proteinExistence type="inferred from homology"/>
<keyword evidence="13" id="KW-1185">Reference proteome</keyword>
<comment type="similarity">
    <text evidence="4 11">Belongs to the transaldolase family. Type 2 subfamily.</text>
</comment>
<comment type="pathway">
    <text evidence="3 11">Carbohydrate degradation; pentose phosphate pathway; D-glyceraldehyde 3-phosphate and beta-D-fructose 6-phosphate from D-ribose 5-phosphate and D-xylulose 5-phosphate (non-oxidative stage): step 2/3.</text>
</comment>
<comment type="function">
    <text evidence="1 11">Transaldolase is important for the balance of metabolites in the pentose-phosphate pathway.</text>
</comment>
<comment type="caution">
    <text evidence="12">The sequence shown here is derived from an EMBL/GenBank/DDBJ whole genome shotgun (WGS) entry which is preliminary data.</text>
</comment>
<keyword evidence="6 11" id="KW-0963">Cytoplasm</keyword>
<dbReference type="GO" id="GO:0004801">
    <property type="term" value="F:transaldolase activity"/>
    <property type="evidence" value="ECO:0007669"/>
    <property type="project" value="UniProtKB-EC"/>
</dbReference>
<name>A0ABV9D9J6_9MICO</name>
<evidence type="ECO:0000256" key="10">
    <source>
        <dbReference type="ARBA" id="ARBA00048810"/>
    </source>
</evidence>
<evidence type="ECO:0000256" key="2">
    <source>
        <dbReference type="ARBA" id="ARBA00004496"/>
    </source>
</evidence>
<dbReference type="PANTHER" id="PTHR10683">
    <property type="entry name" value="TRANSALDOLASE"/>
    <property type="match status" value="1"/>
</dbReference>
<keyword evidence="9 11" id="KW-0704">Schiff base</keyword>
<dbReference type="HAMAP" id="MF_00493">
    <property type="entry name" value="Transaldolase_2"/>
    <property type="match status" value="1"/>
</dbReference>
<dbReference type="SUPFAM" id="SSF51569">
    <property type="entry name" value="Aldolase"/>
    <property type="match status" value="1"/>
</dbReference>
<dbReference type="PANTHER" id="PTHR10683:SF31">
    <property type="entry name" value="TRANSALDOLASE"/>
    <property type="match status" value="1"/>
</dbReference>
<evidence type="ECO:0000256" key="11">
    <source>
        <dbReference type="HAMAP-Rule" id="MF_00493"/>
    </source>
</evidence>
<accession>A0ABV9D9J6</accession>
<sequence length="390" mass="41137">MPATVPETATGTAGTDRLGALSAHGVAIWLDDLSRERLGSTGPSGLRALVRDDHVVGVTTNPSIFAAALADDPSYDDDLRALAASGASVDEAVTAITTSDVRQACDLLADVYAATDGRDGRVSLEVDPRLAHDTDATLTQARLLWSTVDRPNLMVKIPATAAGLQAITQATAEGISVNVTLIFALDRYRAVAGAYLDGLDHALRAGIDLSTIRSVASFFVSRVDTAVDEALDGIGTPEAAALRGRVALANARLAHHAYEEIFSTPHWEELSGAGAHPQRPLWASTGVKDPTYPDTLYVDGLVTDGVVTTVPEVTLRAVADHGHITGDTVRGTHEASREVLDDLERLGVSYDGVMTRLEAEGVAKFEASWDALTERVAAGLHQYRSNEGAL</sequence>
<evidence type="ECO:0000256" key="7">
    <source>
        <dbReference type="ARBA" id="ARBA00022679"/>
    </source>
</evidence>
<dbReference type="Proteomes" id="UP001595955">
    <property type="component" value="Unassembled WGS sequence"/>
</dbReference>
<evidence type="ECO:0000313" key="12">
    <source>
        <dbReference type="EMBL" id="MFC4555452.1"/>
    </source>
</evidence>
<dbReference type="EMBL" id="JBHSGF010000005">
    <property type="protein sequence ID" value="MFC4555452.1"/>
    <property type="molecule type" value="Genomic_DNA"/>
</dbReference>
<keyword evidence="8 11" id="KW-0570">Pentose shunt</keyword>
<dbReference type="NCBIfam" id="NF002881">
    <property type="entry name" value="PRK03343.1"/>
    <property type="match status" value="1"/>
</dbReference>
<evidence type="ECO:0000256" key="9">
    <source>
        <dbReference type="ARBA" id="ARBA00023270"/>
    </source>
</evidence>
<dbReference type="InterPro" id="IPR018225">
    <property type="entry name" value="Transaldolase_AS"/>
</dbReference>